<accession>A0ABU8ZGL9</accession>
<protein>
    <submittedName>
        <fullName evidence="1">Uncharacterized protein</fullName>
    </submittedName>
</protein>
<dbReference type="EMBL" id="JBBMLE010000015">
    <property type="protein sequence ID" value="MEK0251969.1"/>
    <property type="molecule type" value="Genomic_DNA"/>
</dbReference>
<sequence length="322" mass="36920">MMTKIKKMPGRPRRDHIDSIRVSLWYENLKLNLSASNSCQLERIIEPEAFGQSVYGVPYHHNKWVVYRSGIHTPKPNLVAAAEFHVSGCSTIINSVLWEVIKGTKKLDWMLKEGIRQLSWDVQNVLYKTNKSKNSSELLPTLTRKNLSRLIRLANLDSLAAQIIFLRVADNRNERTLALEIGQSIYQTLLIMCTYLPFCSSSFCAELIKLMQERVFPLAHDGGKGIHIQCENQFFHEVRQLCNFRLAMEDRGRIGMSENDGVQATADWLNGKLGFHLQFAFSAPIISKDGRILSEQRLKQWGQEQLLTGYSEKFPPFDLFSD</sequence>
<evidence type="ECO:0000313" key="1">
    <source>
        <dbReference type="EMBL" id="MEK0251969.1"/>
    </source>
</evidence>
<organism evidence="1 2">
    <name type="scientific">Acinetobacter junii</name>
    <dbReference type="NCBI Taxonomy" id="40215"/>
    <lineage>
        <taxon>Bacteria</taxon>
        <taxon>Pseudomonadati</taxon>
        <taxon>Pseudomonadota</taxon>
        <taxon>Gammaproteobacteria</taxon>
        <taxon>Moraxellales</taxon>
        <taxon>Moraxellaceae</taxon>
        <taxon>Acinetobacter</taxon>
    </lineage>
</organism>
<evidence type="ECO:0000313" key="2">
    <source>
        <dbReference type="Proteomes" id="UP001498501"/>
    </source>
</evidence>
<dbReference type="RefSeq" id="WP_126132104.1">
    <property type="nucleotide sequence ID" value="NZ_JBBMLE010000015.1"/>
</dbReference>
<proteinExistence type="predicted"/>
<comment type="caution">
    <text evidence="1">The sequence shown here is derived from an EMBL/GenBank/DDBJ whole genome shotgun (WGS) entry which is preliminary data.</text>
</comment>
<gene>
    <name evidence="1" type="ORF">WM018_05420</name>
</gene>
<name>A0ABU8ZGL9_ACIJU</name>
<keyword evidence="2" id="KW-1185">Reference proteome</keyword>
<dbReference type="Proteomes" id="UP001498501">
    <property type="component" value="Unassembled WGS sequence"/>
</dbReference>
<reference evidence="1 2" key="1">
    <citation type="submission" date="2024-03" db="EMBL/GenBank/DDBJ databases">
        <title>Cross-transmission of Acinetobacter junii carrying blaOXA-58 in a neonatal intensive care unit.</title>
        <authorList>
            <person name="Bour M."/>
            <person name="Potron A."/>
            <person name="Lecointe D."/>
        </authorList>
    </citation>
    <scope>NUCLEOTIDE SEQUENCE [LARGE SCALE GENOMIC DNA]</scope>
    <source>
        <strain evidence="1 2">21A3096 case 1</strain>
    </source>
</reference>